<dbReference type="OrthoDB" id="9764969at2"/>
<dbReference type="EMBL" id="BBWV01000003">
    <property type="protein sequence ID" value="GAO44669.1"/>
    <property type="molecule type" value="Genomic_DNA"/>
</dbReference>
<name>A0A0E9N4B7_9BACT</name>
<dbReference type="InterPro" id="IPR036278">
    <property type="entry name" value="Sialidase_sf"/>
</dbReference>
<gene>
    <name evidence="2" type="ORF">FPE01S_03_07080</name>
</gene>
<evidence type="ECO:0000259" key="1">
    <source>
        <dbReference type="Pfam" id="PF13088"/>
    </source>
</evidence>
<dbReference type="STRING" id="1220578.FPE01S_03_07080"/>
<keyword evidence="3" id="KW-1185">Reference proteome</keyword>
<protein>
    <recommendedName>
        <fullName evidence="1">Sialidase domain-containing protein</fullName>
    </recommendedName>
</protein>
<comment type="caution">
    <text evidence="2">The sequence shown here is derived from an EMBL/GenBank/DDBJ whole genome shotgun (WGS) entry which is preliminary data.</text>
</comment>
<sequence>MKNTILFCALAWAAVACNTGVKPDQPVPGATCISDTTRKASAVSLSTDQSAQPVISWCESDAKSTHYFYMAYADTATGGFSAPVAVPVENGVSLHEEGMPKIAIKSDGTIVAVYEVSSPTTQNEYAGAVRFIQSADKGRTWSAPQYVHADTVAGKSRSFAAITRLADGELGVCWLDAKVPGQKSGRPVKFARTNGTGGFVNEILADSTACECCRTAITCNESGKISIAYRDIISDSIRDISIVTSTDNGRTFSEPVPFSGDNWKLTGCPHNGPALVNAGNITYATWFTGGQSRGVNYAELDSSNMPRAKKHLSNNGKYSQLCVMPSGESVVAFSDLVKAGGKLQSRIVLNKISHDQTGILELTAPEIEATYPVIRPVATGKVMVAWSAQGKVYYQLVETEKISHPVTQVASVTTETPAHHHGHGE</sequence>
<dbReference type="CDD" id="cd15482">
    <property type="entry name" value="Sialidase_non-viral"/>
    <property type="match status" value="1"/>
</dbReference>
<dbReference type="AlphaFoldDB" id="A0A0E9N4B7"/>
<dbReference type="SUPFAM" id="SSF50939">
    <property type="entry name" value="Sialidases"/>
    <property type="match status" value="1"/>
</dbReference>
<dbReference type="Gene3D" id="2.120.10.10">
    <property type="match status" value="1"/>
</dbReference>
<accession>A0A0E9N4B7</accession>
<feature type="domain" description="Sialidase" evidence="1">
    <location>
        <begin position="91"/>
        <end position="262"/>
    </location>
</feature>
<proteinExistence type="predicted"/>
<dbReference type="Proteomes" id="UP000033121">
    <property type="component" value="Unassembled WGS sequence"/>
</dbReference>
<organism evidence="2 3">
    <name type="scientific">Flavihumibacter petaseus NBRC 106054</name>
    <dbReference type="NCBI Taxonomy" id="1220578"/>
    <lineage>
        <taxon>Bacteria</taxon>
        <taxon>Pseudomonadati</taxon>
        <taxon>Bacteroidota</taxon>
        <taxon>Chitinophagia</taxon>
        <taxon>Chitinophagales</taxon>
        <taxon>Chitinophagaceae</taxon>
        <taxon>Flavihumibacter</taxon>
    </lineage>
</organism>
<evidence type="ECO:0000313" key="3">
    <source>
        <dbReference type="Proteomes" id="UP000033121"/>
    </source>
</evidence>
<reference evidence="2 3" key="1">
    <citation type="submission" date="2015-04" db="EMBL/GenBank/DDBJ databases">
        <title>Whole genome shotgun sequence of Flavihumibacter petaseus NBRC 106054.</title>
        <authorList>
            <person name="Miyazawa S."/>
            <person name="Hosoyama A."/>
            <person name="Hashimoto M."/>
            <person name="Noguchi M."/>
            <person name="Tsuchikane K."/>
            <person name="Ohji S."/>
            <person name="Yamazoe A."/>
            <person name="Ichikawa N."/>
            <person name="Kimura A."/>
            <person name="Fujita N."/>
        </authorList>
    </citation>
    <scope>NUCLEOTIDE SEQUENCE [LARGE SCALE GENOMIC DNA]</scope>
    <source>
        <strain evidence="2 3">NBRC 106054</strain>
    </source>
</reference>
<dbReference type="PROSITE" id="PS51257">
    <property type="entry name" value="PROKAR_LIPOPROTEIN"/>
    <property type="match status" value="1"/>
</dbReference>
<dbReference type="RefSeq" id="WP_052956010.1">
    <property type="nucleotide sequence ID" value="NZ_BBWV01000003.1"/>
</dbReference>
<dbReference type="Pfam" id="PF13088">
    <property type="entry name" value="BNR_2"/>
    <property type="match status" value="1"/>
</dbReference>
<evidence type="ECO:0000313" key="2">
    <source>
        <dbReference type="EMBL" id="GAO44669.1"/>
    </source>
</evidence>
<dbReference type="InterPro" id="IPR011040">
    <property type="entry name" value="Sialidase"/>
</dbReference>